<dbReference type="PROSITE" id="PS52016">
    <property type="entry name" value="TONB_DEPENDENT_REC_3"/>
    <property type="match status" value="1"/>
</dbReference>
<proteinExistence type="inferred from homology"/>
<evidence type="ECO:0000256" key="1">
    <source>
        <dbReference type="ARBA" id="ARBA00004571"/>
    </source>
</evidence>
<accession>A0A520MPB2</accession>
<keyword evidence="4" id="KW-0410">Iron transport</keyword>
<comment type="caution">
    <text evidence="15">The sequence shown here is derived from an EMBL/GenBank/DDBJ whole genome shotgun (WGS) entry which is preliminary data.</text>
</comment>
<keyword evidence="10 11" id="KW-0998">Cell outer membrane</keyword>
<keyword evidence="3 11" id="KW-1134">Transmembrane beta strand</keyword>
<evidence type="ECO:0000259" key="14">
    <source>
        <dbReference type="Pfam" id="PF07715"/>
    </source>
</evidence>
<dbReference type="Pfam" id="PF00593">
    <property type="entry name" value="TonB_dep_Rec_b-barrel"/>
    <property type="match status" value="1"/>
</dbReference>
<reference evidence="15 16" key="1">
    <citation type="submission" date="2019-02" db="EMBL/GenBank/DDBJ databases">
        <title>Prokaryotic population dynamics and viral predation in marine succession experiment using metagenomics: the confinement effect.</title>
        <authorList>
            <person name="Haro-Moreno J.M."/>
            <person name="Rodriguez-Valera F."/>
            <person name="Lopez-Perez M."/>
        </authorList>
    </citation>
    <scope>NUCLEOTIDE SEQUENCE [LARGE SCALE GENOMIC DNA]</scope>
    <source>
        <strain evidence="15">MED-G170</strain>
    </source>
</reference>
<dbReference type="Gene3D" id="3.55.50.30">
    <property type="match status" value="1"/>
</dbReference>
<evidence type="ECO:0000256" key="9">
    <source>
        <dbReference type="ARBA" id="ARBA00023136"/>
    </source>
</evidence>
<evidence type="ECO:0000313" key="15">
    <source>
        <dbReference type="EMBL" id="RZO23063.1"/>
    </source>
</evidence>
<evidence type="ECO:0000256" key="10">
    <source>
        <dbReference type="ARBA" id="ARBA00023237"/>
    </source>
</evidence>
<dbReference type="SUPFAM" id="SSF56935">
    <property type="entry name" value="Porins"/>
    <property type="match status" value="1"/>
</dbReference>
<dbReference type="Proteomes" id="UP000315889">
    <property type="component" value="Unassembled WGS sequence"/>
</dbReference>
<feature type="domain" description="TonB-dependent receptor-like beta-barrel" evidence="13">
    <location>
        <begin position="403"/>
        <end position="813"/>
    </location>
</feature>
<dbReference type="AlphaFoldDB" id="A0A520MPB2"/>
<comment type="subcellular location">
    <subcellularLocation>
        <location evidence="1 11">Cell outer membrane</location>
        <topology evidence="1 11">Multi-pass membrane protein</topology>
    </subcellularLocation>
</comment>
<keyword evidence="7" id="KW-0406">Ion transport</keyword>
<organism evidence="15 16">
    <name type="scientific">SAR92 clade bacterium</name>
    <dbReference type="NCBI Taxonomy" id="2315479"/>
    <lineage>
        <taxon>Bacteria</taxon>
        <taxon>Pseudomonadati</taxon>
        <taxon>Pseudomonadota</taxon>
        <taxon>Gammaproteobacteria</taxon>
        <taxon>Cellvibrionales</taxon>
        <taxon>Porticoccaceae</taxon>
        <taxon>SAR92 clade</taxon>
    </lineage>
</organism>
<comment type="similarity">
    <text evidence="11 12">Belongs to the TonB-dependent receptor family.</text>
</comment>
<evidence type="ECO:0000256" key="2">
    <source>
        <dbReference type="ARBA" id="ARBA00022448"/>
    </source>
</evidence>
<protein>
    <submittedName>
        <fullName evidence="15">TonB-dependent receptor</fullName>
    </submittedName>
</protein>
<evidence type="ECO:0000256" key="7">
    <source>
        <dbReference type="ARBA" id="ARBA00023065"/>
    </source>
</evidence>
<dbReference type="GO" id="GO:0006826">
    <property type="term" value="P:iron ion transport"/>
    <property type="evidence" value="ECO:0007669"/>
    <property type="project" value="UniProtKB-KW"/>
</dbReference>
<dbReference type="InterPro" id="IPR012910">
    <property type="entry name" value="Plug_dom"/>
</dbReference>
<evidence type="ECO:0000313" key="16">
    <source>
        <dbReference type="Proteomes" id="UP000315889"/>
    </source>
</evidence>
<keyword evidence="2 11" id="KW-0813">Transport</keyword>
<dbReference type="EMBL" id="SHBP01000001">
    <property type="protein sequence ID" value="RZO23063.1"/>
    <property type="molecule type" value="Genomic_DNA"/>
</dbReference>
<evidence type="ECO:0000259" key="13">
    <source>
        <dbReference type="Pfam" id="PF00593"/>
    </source>
</evidence>
<evidence type="ECO:0000256" key="12">
    <source>
        <dbReference type="RuleBase" id="RU003357"/>
    </source>
</evidence>
<dbReference type="Gene3D" id="2.40.170.20">
    <property type="entry name" value="TonB-dependent receptor, beta-barrel domain"/>
    <property type="match status" value="1"/>
</dbReference>
<keyword evidence="9 11" id="KW-0472">Membrane</keyword>
<evidence type="ECO:0000256" key="6">
    <source>
        <dbReference type="ARBA" id="ARBA00023004"/>
    </source>
</evidence>
<keyword evidence="6" id="KW-0408">Iron</keyword>
<feature type="domain" description="TonB-dependent receptor plug" evidence="14">
    <location>
        <begin position="213"/>
        <end position="318"/>
    </location>
</feature>
<dbReference type="PANTHER" id="PTHR32552">
    <property type="entry name" value="FERRICHROME IRON RECEPTOR-RELATED"/>
    <property type="match status" value="1"/>
</dbReference>
<evidence type="ECO:0000256" key="11">
    <source>
        <dbReference type="PROSITE-ProRule" id="PRU01360"/>
    </source>
</evidence>
<keyword evidence="8 12" id="KW-0798">TonB box</keyword>
<dbReference type="Pfam" id="PF07715">
    <property type="entry name" value="Plug"/>
    <property type="match status" value="1"/>
</dbReference>
<evidence type="ECO:0000256" key="3">
    <source>
        <dbReference type="ARBA" id="ARBA00022452"/>
    </source>
</evidence>
<sequence length="844" mass="91123">MITSRPIKNKMQISWRKKTLESSSLVTGMKSLFFKPVTEGWGSRVFYCLLLAVLVVTILLIPRPVAASSLDSSEKILFNIPQQRADQALIEFAEQADMTFIFSFDEAQGLTAGKLEGRYIRREALSILLVNTGLQPELQTDGALAIRSSNNQGGKDMKKFKKGFLATLISIFSATGAVGSVSANNSQVEEKGKSGTYLEEVVVTAQKRAQNILDVPVAISAFQGDYLDDIGAASLSDFLETAPGVNMNDFRAGVSQISIRGVSTDLGGNANGFYLDELPFTGVTVPLNPDVRAWDIERVEVLRGPQGTLYGEGSMGGTIRVLTRDPDMSEFQAASDFTASSVQDGDDDKGIKAMINAPIVEDVIALRLTAVDEDLGGWLDNVNTGEKDVNDSEISSYRGKLRITPSDNLDLIISGWSYDLDNNAPSAGLDAVTTTDGLIPGAAYDQYSFTGSYGIDGVGTLLYAYGTNDFLLSQTGLLFGGQFDGTIDIQIDTHELRFSSDNEGSLQWTAGLYRRTSERQDLVSFPLFGINADDRTESEAHAAFADGTWSFTDQLDLSMGVRYFENELQAVSASGVAGVPNTELDEEYSSVNPRVNLSYSPNDDWMIFATVAKGFRSGQLQPAASIAIAGSLGIELPSSLSEDSLLSYEIGAKGTLLGGQMEVEGAVYFLDWKDRVVRATLPGTPFNGLANSEGTETWGIEFHVRYAPFDGLTLQAGGNFLDATVTDDIPGTPIMGGDEVEGTSDRSFSASAQYRWGLNNGWNGFARLGAQYRTAQSNPAFPTFLPADNLTQVDARIGVEGEHWGLFLFGDNLLNDDGAITSGNPGEQTFLRPRTIGLNLKLTY</sequence>
<dbReference type="GO" id="GO:0009279">
    <property type="term" value="C:cell outer membrane"/>
    <property type="evidence" value="ECO:0007669"/>
    <property type="project" value="UniProtKB-SubCell"/>
</dbReference>
<evidence type="ECO:0000256" key="5">
    <source>
        <dbReference type="ARBA" id="ARBA00022692"/>
    </source>
</evidence>
<keyword evidence="15" id="KW-0675">Receptor</keyword>
<dbReference type="InterPro" id="IPR000531">
    <property type="entry name" value="Beta-barrel_TonB"/>
</dbReference>
<keyword evidence="5 11" id="KW-0812">Transmembrane</keyword>
<name>A0A520MPB2_9GAMM</name>
<dbReference type="PANTHER" id="PTHR32552:SF81">
    <property type="entry name" value="TONB-DEPENDENT OUTER MEMBRANE RECEPTOR"/>
    <property type="match status" value="1"/>
</dbReference>
<dbReference type="InterPro" id="IPR039426">
    <property type="entry name" value="TonB-dep_rcpt-like"/>
</dbReference>
<gene>
    <name evidence="15" type="ORF">EVB03_01500</name>
</gene>
<evidence type="ECO:0000256" key="4">
    <source>
        <dbReference type="ARBA" id="ARBA00022496"/>
    </source>
</evidence>
<evidence type="ECO:0000256" key="8">
    <source>
        <dbReference type="ARBA" id="ARBA00023077"/>
    </source>
</evidence>
<dbReference type="InterPro" id="IPR036942">
    <property type="entry name" value="Beta-barrel_TonB_sf"/>
</dbReference>